<dbReference type="Proteomes" id="UP001370490">
    <property type="component" value="Unassembled WGS sequence"/>
</dbReference>
<comment type="caution">
    <text evidence="1">The sequence shown here is derived from an EMBL/GenBank/DDBJ whole genome shotgun (WGS) entry which is preliminary data.</text>
</comment>
<sequence>MGSAGSNLSSSQEGKAKKICEKQEEIENMIEVVDALAIKLLQRFNYSASAMRTAAHHLAEVQSLQVEPVELKGRLTEVISNYDASCKRIAADGPVSLQSSVKPFAVAISNSKTFSSWSSLPRDTQVP</sequence>
<keyword evidence="2" id="KW-1185">Reference proteome</keyword>
<reference evidence="1 2" key="1">
    <citation type="submission" date="2023-12" db="EMBL/GenBank/DDBJ databases">
        <title>A high-quality genome assembly for Dillenia turbinata (Dilleniales).</title>
        <authorList>
            <person name="Chanderbali A."/>
        </authorList>
    </citation>
    <scope>NUCLEOTIDE SEQUENCE [LARGE SCALE GENOMIC DNA]</scope>
    <source>
        <strain evidence="1">LSX21</strain>
        <tissue evidence="1">Leaf</tissue>
    </source>
</reference>
<protein>
    <submittedName>
        <fullName evidence="1">Uncharacterized protein</fullName>
    </submittedName>
</protein>
<evidence type="ECO:0000313" key="1">
    <source>
        <dbReference type="EMBL" id="KAK6922627.1"/>
    </source>
</evidence>
<name>A0AAN8V4P1_9MAGN</name>
<evidence type="ECO:0000313" key="2">
    <source>
        <dbReference type="Proteomes" id="UP001370490"/>
    </source>
</evidence>
<proteinExistence type="predicted"/>
<dbReference type="PANTHER" id="PTHR36409">
    <property type="entry name" value="EXPRESSED PROTEIN"/>
    <property type="match status" value="1"/>
</dbReference>
<gene>
    <name evidence="1" type="ORF">RJ641_010931</name>
</gene>
<dbReference type="AlphaFoldDB" id="A0AAN8V4P1"/>
<accession>A0AAN8V4P1</accession>
<organism evidence="1 2">
    <name type="scientific">Dillenia turbinata</name>
    <dbReference type="NCBI Taxonomy" id="194707"/>
    <lineage>
        <taxon>Eukaryota</taxon>
        <taxon>Viridiplantae</taxon>
        <taxon>Streptophyta</taxon>
        <taxon>Embryophyta</taxon>
        <taxon>Tracheophyta</taxon>
        <taxon>Spermatophyta</taxon>
        <taxon>Magnoliopsida</taxon>
        <taxon>eudicotyledons</taxon>
        <taxon>Gunneridae</taxon>
        <taxon>Pentapetalae</taxon>
        <taxon>Dilleniales</taxon>
        <taxon>Dilleniaceae</taxon>
        <taxon>Dillenia</taxon>
    </lineage>
</organism>
<dbReference type="EMBL" id="JBAMMX010000018">
    <property type="protein sequence ID" value="KAK6922627.1"/>
    <property type="molecule type" value="Genomic_DNA"/>
</dbReference>
<dbReference type="PANTHER" id="PTHR36409:SF1">
    <property type="entry name" value="BLOC-1-RELATED COMPLEX SUBUNIT 5"/>
    <property type="match status" value="1"/>
</dbReference>